<dbReference type="GO" id="GO:0016020">
    <property type="term" value="C:membrane"/>
    <property type="evidence" value="ECO:0007669"/>
    <property type="project" value="TreeGrafter"/>
</dbReference>
<evidence type="ECO:0000256" key="3">
    <source>
        <dbReference type="ARBA" id="ARBA00023004"/>
    </source>
</evidence>
<dbReference type="InterPro" id="IPR036400">
    <property type="entry name" value="Cyt_B5-like_heme/steroid_sf"/>
</dbReference>
<sequence length="112" mass="12590">MLSTFKNLFFVPSASPLARQDSKPYHQYTLEEVAEHSEPWDCWCIIFDKVYNVTELISSHPGGSEILMEYAGRDATLAFRSVGHTKSAVSSLASYIVGELVEEDRMNLGWSV</sequence>
<protein>
    <submittedName>
        <fullName evidence="5">Uncharacterized protein</fullName>
    </submittedName>
</protein>
<keyword evidence="2" id="KW-0479">Metal-binding</keyword>
<evidence type="ECO:0000256" key="1">
    <source>
        <dbReference type="ARBA" id="ARBA00022617"/>
    </source>
</evidence>
<dbReference type="SUPFAM" id="SSF55856">
    <property type="entry name" value="Cytochrome b5-like heme/steroid binding domain"/>
    <property type="match status" value="1"/>
</dbReference>
<dbReference type="GO" id="GO:0046872">
    <property type="term" value="F:metal ion binding"/>
    <property type="evidence" value="ECO:0007669"/>
    <property type="project" value="UniProtKB-KW"/>
</dbReference>
<keyword evidence="1" id="KW-0349">Heme</keyword>
<dbReference type="InterPro" id="IPR001199">
    <property type="entry name" value="Cyt_B5-like_heme/steroid-bd"/>
</dbReference>
<dbReference type="FunFam" id="3.10.120.10:FF:000007">
    <property type="entry name" value="Sulfite oxidase, mitochondrial"/>
    <property type="match status" value="1"/>
</dbReference>
<dbReference type="Pfam" id="PF00173">
    <property type="entry name" value="Cyt-b5"/>
    <property type="match status" value="1"/>
</dbReference>
<dbReference type="AlphaFoldDB" id="A0A7R8W942"/>
<dbReference type="InterPro" id="IPR050668">
    <property type="entry name" value="Cytochrome_b5"/>
</dbReference>
<accession>A0A7R8W942</accession>
<comment type="similarity">
    <text evidence="4">Belongs to the cytochrome b5 family.</text>
</comment>
<dbReference type="Gene3D" id="3.10.120.10">
    <property type="entry name" value="Cytochrome b5-like heme/steroid binding domain"/>
    <property type="match status" value="1"/>
</dbReference>
<proteinExistence type="inferred from homology"/>
<dbReference type="OrthoDB" id="260519at2759"/>
<dbReference type="EMBL" id="OB661078">
    <property type="protein sequence ID" value="CAD7227237.1"/>
    <property type="molecule type" value="Genomic_DNA"/>
</dbReference>
<gene>
    <name evidence="5" type="ORF">CTOB1V02_LOCUS5145</name>
</gene>
<dbReference type="PRINTS" id="PR00363">
    <property type="entry name" value="CYTOCHROMEB5"/>
</dbReference>
<dbReference type="PANTHER" id="PTHR19359:SF41">
    <property type="entry name" value="GEO08203P1"/>
    <property type="match status" value="1"/>
</dbReference>
<dbReference type="GO" id="GO:0020037">
    <property type="term" value="F:heme binding"/>
    <property type="evidence" value="ECO:0007669"/>
    <property type="project" value="TreeGrafter"/>
</dbReference>
<evidence type="ECO:0000313" key="5">
    <source>
        <dbReference type="EMBL" id="CAD7227237.1"/>
    </source>
</evidence>
<dbReference type="SMART" id="SM01117">
    <property type="entry name" value="Cyt-b5"/>
    <property type="match status" value="1"/>
</dbReference>
<organism evidence="5">
    <name type="scientific">Cyprideis torosa</name>
    <dbReference type="NCBI Taxonomy" id="163714"/>
    <lineage>
        <taxon>Eukaryota</taxon>
        <taxon>Metazoa</taxon>
        <taxon>Ecdysozoa</taxon>
        <taxon>Arthropoda</taxon>
        <taxon>Crustacea</taxon>
        <taxon>Oligostraca</taxon>
        <taxon>Ostracoda</taxon>
        <taxon>Podocopa</taxon>
        <taxon>Podocopida</taxon>
        <taxon>Cytherocopina</taxon>
        <taxon>Cytheroidea</taxon>
        <taxon>Cytherideidae</taxon>
        <taxon>Cyprideis</taxon>
    </lineage>
</organism>
<name>A0A7R8W942_9CRUS</name>
<evidence type="ECO:0000256" key="2">
    <source>
        <dbReference type="ARBA" id="ARBA00022723"/>
    </source>
</evidence>
<keyword evidence="3" id="KW-0408">Iron</keyword>
<dbReference type="PROSITE" id="PS50255">
    <property type="entry name" value="CYTOCHROME_B5_2"/>
    <property type="match status" value="1"/>
</dbReference>
<evidence type="ECO:0000256" key="4">
    <source>
        <dbReference type="ARBA" id="ARBA00038168"/>
    </source>
</evidence>
<dbReference type="PANTHER" id="PTHR19359">
    <property type="entry name" value="CYTOCHROME B5"/>
    <property type="match status" value="1"/>
</dbReference>
<reference evidence="5" key="1">
    <citation type="submission" date="2020-11" db="EMBL/GenBank/DDBJ databases">
        <authorList>
            <person name="Tran Van P."/>
        </authorList>
    </citation>
    <scope>NUCLEOTIDE SEQUENCE</scope>
</reference>